<evidence type="ECO:0000313" key="11">
    <source>
        <dbReference type="Proteomes" id="UP000663879"/>
    </source>
</evidence>
<evidence type="ECO:0000256" key="4">
    <source>
        <dbReference type="ARBA" id="ARBA00023175"/>
    </source>
</evidence>
<evidence type="ECO:0000256" key="6">
    <source>
        <dbReference type="PROSITE-ProRule" id="PRU00782"/>
    </source>
</evidence>
<dbReference type="PRINTS" id="PR00193">
    <property type="entry name" value="MYOSINHEAVY"/>
</dbReference>
<dbReference type="Gene3D" id="6.20.240.20">
    <property type="match status" value="1"/>
</dbReference>
<dbReference type="SMART" id="SM00242">
    <property type="entry name" value="MYSc"/>
    <property type="match status" value="1"/>
</dbReference>
<dbReference type="EMBL" id="CAJNOC010000218">
    <property type="protein sequence ID" value="CAF0728781.1"/>
    <property type="molecule type" value="Genomic_DNA"/>
</dbReference>
<evidence type="ECO:0000256" key="3">
    <source>
        <dbReference type="ARBA" id="ARBA00023123"/>
    </source>
</evidence>
<name>A0A813MRC1_9BILA</name>
<keyword evidence="3 6" id="KW-0518">Myosin</keyword>
<dbReference type="PANTHER" id="PTHR13140:SF289">
    <property type="entry name" value="UNCONVENTIONAL MYOSIN-XIX"/>
    <property type="match status" value="1"/>
</dbReference>
<feature type="region of interest" description="Actin-binding" evidence="6">
    <location>
        <begin position="675"/>
        <end position="697"/>
    </location>
</feature>
<dbReference type="CDD" id="cd23767">
    <property type="entry name" value="IQCD"/>
    <property type="match status" value="1"/>
</dbReference>
<evidence type="ECO:0000313" key="10">
    <source>
        <dbReference type="EMBL" id="CAF0728781.1"/>
    </source>
</evidence>
<protein>
    <recommendedName>
        <fullName evidence="9">Myosin motor domain-containing protein</fullName>
    </recommendedName>
</protein>
<comment type="similarity">
    <text evidence="6">Belongs to the TRAFAC class myosin-kinesin ATPase superfamily. Myosin family.</text>
</comment>
<dbReference type="PROSITE" id="PS50096">
    <property type="entry name" value="IQ"/>
    <property type="match status" value="1"/>
</dbReference>
<keyword evidence="11" id="KW-1185">Reference proteome</keyword>
<dbReference type="Gene3D" id="1.20.58.530">
    <property type="match status" value="1"/>
</dbReference>
<dbReference type="GO" id="GO:0051015">
    <property type="term" value="F:actin filament binding"/>
    <property type="evidence" value="ECO:0007669"/>
    <property type="project" value="TreeGrafter"/>
</dbReference>
<dbReference type="GO" id="GO:0007015">
    <property type="term" value="P:actin filament organization"/>
    <property type="evidence" value="ECO:0007669"/>
    <property type="project" value="TreeGrafter"/>
</dbReference>
<accession>A0A813MRC1</accession>
<keyword evidence="1 6" id="KW-0547">Nucleotide-binding</keyword>
<dbReference type="Pfam" id="PF00063">
    <property type="entry name" value="Myosin_head"/>
    <property type="match status" value="1"/>
</dbReference>
<keyword evidence="7" id="KW-0175">Coiled coil</keyword>
<feature type="binding site" evidence="6">
    <location>
        <begin position="208"/>
        <end position="215"/>
    </location>
    <ligand>
        <name>ATP</name>
        <dbReference type="ChEBI" id="CHEBI:30616"/>
    </ligand>
</feature>
<comment type="caution">
    <text evidence="10">The sequence shown here is derived from an EMBL/GenBank/DDBJ whole genome shotgun (WGS) entry which is preliminary data.</text>
</comment>
<evidence type="ECO:0000259" key="9">
    <source>
        <dbReference type="PROSITE" id="PS51456"/>
    </source>
</evidence>
<dbReference type="GO" id="GO:0005524">
    <property type="term" value="F:ATP binding"/>
    <property type="evidence" value="ECO:0007669"/>
    <property type="project" value="UniProtKB-UniRule"/>
</dbReference>
<reference evidence="10" key="1">
    <citation type="submission" date="2021-02" db="EMBL/GenBank/DDBJ databases">
        <authorList>
            <person name="Nowell W R."/>
        </authorList>
    </citation>
    <scope>NUCLEOTIDE SEQUENCE</scope>
    <source>
        <strain evidence="10">Ploen Becks lab</strain>
    </source>
</reference>
<dbReference type="InterPro" id="IPR036961">
    <property type="entry name" value="Kinesin_motor_dom_sf"/>
</dbReference>
<dbReference type="Gene3D" id="3.40.850.10">
    <property type="entry name" value="Kinesin motor domain"/>
    <property type="match status" value="1"/>
</dbReference>
<keyword evidence="4 6" id="KW-0505">Motor protein</keyword>
<feature type="region of interest" description="Disordered" evidence="8">
    <location>
        <begin position="1"/>
        <end position="24"/>
    </location>
</feature>
<dbReference type="OrthoDB" id="6108017at2759"/>
<evidence type="ECO:0000256" key="2">
    <source>
        <dbReference type="ARBA" id="ARBA00022840"/>
    </source>
</evidence>
<feature type="domain" description="Myosin motor" evidence="9">
    <location>
        <begin position="100"/>
        <end position="809"/>
    </location>
</feature>
<dbReference type="Gene3D" id="1.20.120.720">
    <property type="entry name" value="Myosin VI head, motor domain, U50 subdomain"/>
    <property type="match status" value="1"/>
</dbReference>
<dbReference type="InterPro" id="IPR001609">
    <property type="entry name" value="Myosin_head_motor_dom-like"/>
</dbReference>
<evidence type="ECO:0000256" key="5">
    <source>
        <dbReference type="ARBA" id="ARBA00023203"/>
    </source>
</evidence>
<dbReference type="CDD" id="cd00124">
    <property type="entry name" value="MYSc"/>
    <property type="match status" value="1"/>
</dbReference>
<evidence type="ECO:0000256" key="8">
    <source>
        <dbReference type="SAM" id="MobiDB-lite"/>
    </source>
</evidence>
<dbReference type="SUPFAM" id="SSF52540">
    <property type="entry name" value="P-loop containing nucleoside triphosphate hydrolases"/>
    <property type="match status" value="1"/>
</dbReference>
<dbReference type="GO" id="GO:0016020">
    <property type="term" value="C:membrane"/>
    <property type="evidence" value="ECO:0007669"/>
    <property type="project" value="TreeGrafter"/>
</dbReference>
<dbReference type="GO" id="GO:0016459">
    <property type="term" value="C:myosin complex"/>
    <property type="evidence" value="ECO:0007669"/>
    <property type="project" value="UniProtKB-KW"/>
</dbReference>
<dbReference type="GO" id="GO:0000146">
    <property type="term" value="F:microfilament motor activity"/>
    <property type="evidence" value="ECO:0007669"/>
    <property type="project" value="TreeGrafter"/>
</dbReference>
<feature type="compositionally biased region" description="Polar residues" evidence="8">
    <location>
        <begin position="10"/>
        <end position="21"/>
    </location>
</feature>
<dbReference type="AlphaFoldDB" id="A0A813MRC1"/>
<dbReference type="GO" id="GO:0005737">
    <property type="term" value="C:cytoplasm"/>
    <property type="evidence" value="ECO:0007669"/>
    <property type="project" value="TreeGrafter"/>
</dbReference>
<dbReference type="Proteomes" id="UP000663879">
    <property type="component" value="Unassembled WGS sequence"/>
</dbReference>
<dbReference type="PANTHER" id="PTHR13140">
    <property type="entry name" value="MYOSIN"/>
    <property type="match status" value="1"/>
</dbReference>
<keyword evidence="5 6" id="KW-0009">Actin-binding</keyword>
<proteinExistence type="inferred from homology"/>
<evidence type="ECO:0000256" key="7">
    <source>
        <dbReference type="SAM" id="Coils"/>
    </source>
</evidence>
<feature type="coiled-coil region" evidence="7">
    <location>
        <begin position="36"/>
        <end position="63"/>
    </location>
</feature>
<keyword evidence="2 6" id="KW-0067">ATP-binding</keyword>
<evidence type="ECO:0000256" key="1">
    <source>
        <dbReference type="ARBA" id="ARBA00022741"/>
    </source>
</evidence>
<organism evidence="10 11">
    <name type="scientific">Brachionus calyciflorus</name>
    <dbReference type="NCBI Taxonomy" id="104777"/>
    <lineage>
        <taxon>Eukaryota</taxon>
        <taxon>Metazoa</taxon>
        <taxon>Spiralia</taxon>
        <taxon>Gnathifera</taxon>
        <taxon>Rotifera</taxon>
        <taxon>Eurotatoria</taxon>
        <taxon>Monogononta</taxon>
        <taxon>Pseudotrocha</taxon>
        <taxon>Ploima</taxon>
        <taxon>Brachionidae</taxon>
        <taxon>Brachionus</taxon>
    </lineage>
</organism>
<dbReference type="Gene3D" id="1.10.10.820">
    <property type="match status" value="1"/>
</dbReference>
<dbReference type="Gene3D" id="1.20.5.190">
    <property type="match status" value="1"/>
</dbReference>
<dbReference type="InterPro" id="IPR027417">
    <property type="entry name" value="P-loop_NTPase"/>
</dbReference>
<gene>
    <name evidence="10" type="ORF">OXX778_LOCUS2699</name>
</gene>
<sequence>MILSIATDKPSISSCSSPEQNKTNKKRFITKTTIAKNILNQNNKNLNNNNNNLNIVKDKINRQNLIANIHHEKNLFTKTISFNYQHDLNDEILNSSECSKISENLSDLSKIDIKTILDILYTKFKKTKYYTEASINTLIAMNPFRDHPELYSEKIMDFYTNSKNDLDPDSTPAHIYKHAATAWQIITKQNIKQLKKFELKNQTILVSGDSGSGKTRSINFIIQYYSYITPVTLRSIQIKNILLNTNQILESFGNARTLLNDNSSRFGKYIKLFFNSNRHELVSAKLITYLLEKTRSVNTRLEDNIENFNFHIFYQLLFGSSESDRAKYYLDRKLLKKYSSEGDLQLEYFYKQKFNQLKQSFQLIDLNLEEIFPLISGIAHLNCCLFEDLSEFKITTETKDHLINASRLFQFDLNDLNNYLLIHELRITNCKNDLIKKPCNLNQIKMRKNCLIKLIYNELFKYLVKSINKKLDFRPESNENNYIGLLDIYGFESIHGANSLEQLCINYANEKLQKIFVDSYFKLNKFEYEMEFPEEIFQIDYNDNLPLLNLIESSKNSLFCLLNEQSILKSHDHSINENQILLKLNQIFAKSDLIYEPRINCKNEFFIRHYAGVVVYKADSLITKNTDHIPDDLIKFLSKSKNDFLRDHVLGDYVRKVSCSSHKKLTVLSKFKKNLDTLILDLTKTNILYVRCIKPNYDLKSDYFNFELVKNQLESCGIISLLNLSKRGFIHKFLYQHFAYKFFSMIFLAYKKDKEITKSARLMLKQSNFKNICSMILSLVDRGDREYKIGVNKIFLKENLLKILENNLETSQNRAAALIQAKWKGHRDRKMYLYTLNSIFKIQTWWKKQVIKCRKNTELKSINSYMDNITTSSQRSSKSYTSSLCLINSTCESISFDDLSSINSSNFRIELDVTERKLIFEKQ</sequence>
<dbReference type="PROSITE" id="PS51456">
    <property type="entry name" value="MYOSIN_MOTOR"/>
    <property type="match status" value="1"/>
</dbReference>